<evidence type="ECO:0000313" key="5">
    <source>
        <dbReference type="Proteomes" id="UP000183700"/>
    </source>
</evidence>
<feature type="transmembrane region" description="Helical" evidence="1">
    <location>
        <begin position="5"/>
        <end position="21"/>
    </location>
</feature>
<keyword evidence="5" id="KW-1185">Reference proteome</keyword>
<proteinExistence type="predicted"/>
<dbReference type="InterPro" id="IPR016975">
    <property type="entry name" value="Cell_wall_LiaF"/>
</dbReference>
<keyword evidence="1" id="KW-0812">Transmembrane</keyword>
<dbReference type="PIRSF" id="PIRSF031509">
    <property type="entry name" value="Cell_wall_LiaF/YvqF"/>
    <property type="match status" value="1"/>
</dbReference>
<name>A0A1L8SZQ5_9ENTE</name>
<dbReference type="STRING" id="319970.RV00_GL000395"/>
<accession>A0A1L8SZQ5</accession>
<feature type="transmembrane region" description="Helical" evidence="1">
    <location>
        <begin position="27"/>
        <end position="44"/>
    </location>
</feature>
<dbReference type="InterPro" id="IPR056066">
    <property type="entry name" value="DUF7649"/>
</dbReference>
<protein>
    <submittedName>
        <fullName evidence="4">Uncharacterized protein</fullName>
    </submittedName>
</protein>
<sequence>MKNPWRFFIVIEALLAIFLLWQLSANPAMLIMLIFGALNIYWALRKDRRKKFQLILGSVILIICLVNSPATWLMLIFAVLFLGLKGFEVAGISMPNHSFKNKKSIVMVETTEPVGHNGERKKQSWIGNDRIGTQVFEWDDINVAILAGDTIVDLGNTLLPKEDSIVIVRKGFGRTRILVPYGVGVLFEHATLYGKVDFEDDQQVLRNETLKMYSEDYDESARRLKIVTNTLVGDVEVIRV</sequence>
<feature type="domain" description="DUF7649" evidence="3">
    <location>
        <begin position="2"/>
        <end position="85"/>
    </location>
</feature>
<evidence type="ECO:0000259" key="3">
    <source>
        <dbReference type="Pfam" id="PF24661"/>
    </source>
</evidence>
<dbReference type="GO" id="GO:0016020">
    <property type="term" value="C:membrane"/>
    <property type="evidence" value="ECO:0007669"/>
    <property type="project" value="InterPro"/>
</dbReference>
<gene>
    <name evidence="4" type="ORF">RV00_GL000395</name>
</gene>
<dbReference type="InterPro" id="IPR047793">
    <property type="entry name" value="LiaF_C"/>
</dbReference>
<keyword evidence="1" id="KW-1133">Transmembrane helix</keyword>
<dbReference type="AlphaFoldDB" id="A0A1L8SZQ5"/>
<reference evidence="4 5" key="1">
    <citation type="submission" date="2014-12" db="EMBL/GenBank/DDBJ databases">
        <title>Draft genome sequences of 29 type strains of Enterococci.</title>
        <authorList>
            <person name="Zhong Z."/>
            <person name="Sun Z."/>
            <person name="Liu W."/>
            <person name="Zhang W."/>
            <person name="Zhang H."/>
        </authorList>
    </citation>
    <scope>NUCLEOTIDE SEQUENCE [LARGE SCALE GENOMIC DNA]</scope>
    <source>
        <strain evidence="4 5">DSM 22802</strain>
    </source>
</reference>
<feature type="domain" description="Cell wall-active antibiotics response LiaF-like C-terminal" evidence="2">
    <location>
        <begin position="125"/>
        <end position="237"/>
    </location>
</feature>
<dbReference type="Pfam" id="PF24661">
    <property type="entry name" value="DUF7649"/>
    <property type="match status" value="1"/>
</dbReference>
<comment type="caution">
    <text evidence="4">The sequence shown here is derived from an EMBL/GenBank/DDBJ whole genome shotgun (WGS) entry which is preliminary data.</text>
</comment>
<keyword evidence="1" id="KW-0472">Membrane</keyword>
<dbReference type="InterPro" id="IPR024425">
    <property type="entry name" value="LiaF-like_C"/>
</dbReference>
<organism evidence="4 5">
    <name type="scientific">Enterococcus devriesei</name>
    <dbReference type="NCBI Taxonomy" id="319970"/>
    <lineage>
        <taxon>Bacteria</taxon>
        <taxon>Bacillati</taxon>
        <taxon>Bacillota</taxon>
        <taxon>Bacilli</taxon>
        <taxon>Lactobacillales</taxon>
        <taxon>Enterococcaceae</taxon>
        <taxon>Enterococcus</taxon>
    </lineage>
</organism>
<evidence type="ECO:0000313" key="4">
    <source>
        <dbReference type="EMBL" id="OJG37438.1"/>
    </source>
</evidence>
<evidence type="ECO:0000259" key="2">
    <source>
        <dbReference type="Pfam" id="PF09922"/>
    </source>
</evidence>
<evidence type="ECO:0000256" key="1">
    <source>
        <dbReference type="SAM" id="Phobius"/>
    </source>
</evidence>
<dbReference type="EMBL" id="JXKM01000001">
    <property type="protein sequence ID" value="OJG37438.1"/>
    <property type="molecule type" value="Genomic_DNA"/>
</dbReference>
<dbReference type="OrthoDB" id="2351415at2"/>
<dbReference type="Proteomes" id="UP000183700">
    <property type="component" value="Unassembled WGS sequence"/>
</dbReference>
<dbReference type="RefSeq" id="WP_071860925.1">
    <property type="nucleotide sequence ID" value="NZ_CAURXW010000007.1"/>
</dbReference>
<dbReference type="NCBIfam" id="NF040535">
    <property type="entry name" value="LiaF_C_term"/>
    <property type="match status" value="1"/>
</dbReference>
<dbReference type="Pfam" id="PF09922">
    <property type="entry name" value="LiaF-like_C"/>
    <property type="match status" value="1"/>
</dbReference>
<feature type="transmembrane region" description="Helical" evidence="1">
    <location>
        <begin position="56"/>
        <end position="84"/>
    </location>
</feature>